<feature type="binding site" evidence="16">
    <location>
        <position position="526"/>
    </location>
    <ligand>
        <name>ATP</name>
        <dbReference type="ChEBI" id="CHEBI:30616"/>
    </ligand>
</feature>
<dbReference type="EMBL" id="JAMQYH010000001">
    <property type="protein sequence ID" value="KAJ1703968.1"/>
    <property type="molecule type" value="Genomic_DNA"/>
</dbReference>
<evidence type="ECO:0000256" key="7">
    <source>
        <dbReference type="ARBA" id="ARBA00022741"/>
    </source>
</evidence>
<reference evidence="22" key="1">
    <citation type="journal article" date="2022" name="Cell">
        <title>Repeat-based holocentromeres influence genome architecture and karyotype evolution.</title>
        <authorList>
            <person name="Hofstatter P.G."/>
            <person name="Thangavel G."/>
            <person name="Lux T."/>
            <person name="Neumann P."/>
            <person name="Vondrak T."/>
            <person name="Novak P."/>
            <person name="Zhang M."/>
            <person name="Costa L."/>
            <person name="Castellani M."/>
            <person name="Scott A."/>
            <person name="Toegelov H."/>
            <person name="Fuchs J."/>
            <person name="Mata-Sucre Y."/>
            <person name="Dias Y."/>
            <person name="Vanzela A.L.L."/>
            <person name="Huettel B."/>
            <person name="Almeida C.C.S."/>
            <person name="Simkova H."/>
            <person name="Souza G."/>
            <person name="Pedrosa-Harand A."/>
            <person name="Macas J."/>
            <person name="Mayer K.F.X."/>
            <person name="Houben A."/>
            <person name="Marques A."/>
        </authorList>
    </citation>
    <scope>NUCLEOTIDE SEQUENCE</scope>
    <source>
        <strain evidence="22">RhyBre1mFocal</strain>
    </source>
</reference>
<keyword evidence="4" id="KW-0245">EGF-like domain</keyword>
<dbReference type="PROSITE" id="PS50948">
    <property type="entry name" value="PAN"/>
    <property type="match status" value="1"/>
</dbReference>
<dbReference type="PANTHER" id="PTHR27002">
    <property type="entry name" value="RECEPTOR-LIKE SERINE/THREONINE-PROTEIN KINASE SD1-8"/>
    <property type="match status" value="1"/>
</dbReference>
<proteinExistence type="inferred from homology"/>
<dbReference type="InterPro" id="IPR001480">
    <property type="entry name" value="Bulb-type_lectin_dom"/>
</dbReference>
<evidence type="ECO:0000256" key="1">
    <source>
        <dbReference type="ARBA" id="ARBA00004251"/>
    </source>
</evidence>
<evidence type="ECO:0000313" key="22">
    <source>
        <dbReference type="EMBL" id="KAJ1703968.1"/>
    </source>
</evidence>
<protein>
    <recommendedName>
        <fullName evidence="15">Receptor-like serine/threonine-protein kinase</fullName>
        <ecNumber evidence="15">2.7.11.1</ecNumber>
    </recommendedName>
</protein>
<dbReference type="GO" id="GO:0005886">
    <property type="term" value="C:plasma membrane"/>
    <property type="evidence" value="ECO:0007669"/>
    <property type="project" value="UniProtKB-SubCell"/>
</dbReference>
<dbReference type="Pfam" id="PF08276">
    <property type="entry name" value="PAN_2"/>
    <property type="match status" value="1"/>
</dbReference>
<dbReference type="InterPro" id="IPR008271">
    <property type="entry name" value="Ser/Thr_kinase_AS"/>
</dbReference>
<keyword evidence="8 15" id="KW-0418">Kinase</keyword>
<keyword evidence="7 15" id="KW-0547">Nucleotide-binding</keyword>
<dbReference type="InterPro" id="IPR000858">
    <property type="entry name" value="S_locus_glycoprot_dom"/>
</dbReference>
<dbReference type="PROSITE" id="PS50011">
    <property type="entry name" value="PROTEIN_KINASE_DOM"/>
    <property type="match status" value="1"/>
</dbReference>
<dbReference type="InterPro" id="IPR017441">
    <property type="entry name" value="Protein_kinase_ATP_BS"/>
</dbReference>
<dbReference type="GO" id="GO:0004674">
    <property type="term" value="F:protein serine/threonine kinase activity"/>
    <property type="evidence" value="ECO:0007669"/>
    <property type="project" value="UniProtKB-KW"/>
</dbReference>
<feature type="domain" description="Bulb-type lectin" evidence="20">
    <location>
        <begin position="26"/>
        <end position="147"/>
    </location>
</feature>
<evidence type="ECO:0000256" key="18">
    <source>
        <dbReference type="SAM" id="SignalP"/>
    </source>
</evidence>
<dbReference type="SUPFAM" id="SSF56112">
    <property type="entry name" value="Protein kinase-like (PK-like)"/>
    <property type="match status" value="1"/>
</dbReference>
<comment type="catalytic activity">
    <reaction evidence="14 15">
        <text>L-seryl-[protein] + ATP = O-phospho-L-seryl-[protein] + ADP + H(+)</text>
        <dbReference type="Rhea" id="RHEA:17989"/>
        <dbReference type="Rhea" id="RHEA-COMP:9863"/>
        <dbReference type="Rhea" id="RHEA-COMP:11604"/>
        <dbReference type="ChEBI" id="CHEBI:15378"/>
        <dbReference type="ChEBI" id="CHEBI:29999"/>
        <dbReference type="ChEBI" id="CHEBI:30616"/>
        <dbReference type="ChEBI" id="CHEBI:83421"/>
        <dbReference type="ChEBI" id="CHEBI:456216"/>
        <dbReference type="EC" id="2.7.11.1"/>
    </reaction>
</comment>
<keyword evidence="10" id="KW-1015">Disulfide bond</keyword>
<evidence type="ECO:0000256" key="6">
    <source>
        <dbReference type="ARBA" id="ARBA00022729"/>
    </source>
</evidence>
<evidence type="ECO:0000256" key="13">
    <source>
        <dbReference type="ARBA" id="ARBA00047899"/>
    </source>
</evidence>
<dbReference type="CDD" id="cd01098">
    <property type="entry name" value="PAN_AP_plant"/>
    <property type="match status" value="1"/>
</dbReference>
<organism evidence="22 23">
    <name type="scientific">Rhynchospora breviuscula</name>
    <dbReference type="NCBI Taxonomy" id="2022672"/>
    <lineage>
        <taxon>Eukaryota</taxon>
        <taxon>Viridiplantae</taxon>
        <taxon>Streptophyta</taxon>
        <taxon>Embryophyta</taxon>
        <taxon>Tracheophyta</taxon>
        <taxon>Spermatophyta</taxon>
        <taxon>Magnoliopsida</taxon>
        <taxon>Liliopsida</taxon>
        <taxon>Poales</taxon>
        <taxon>Cyperaceae</taxon>
        <taxon>Cyperoideae</taxon>
        <taxon>Rhynchosporeae</taxon>
        <taxon>Rhynchospora</taxon>
    </lineage>
</organism>
<keyword evidence="11" id="KW-0675">Receptor</keyword>
<dbReference type="Pfam" id="PF01453">
    <property type="entry name" value="B_lectin"/>
    <property type="match status" value="1"/>
</dbReference>
<feature type="domain" description="Apple" evidence="21">
    <location>
        <begin position="339"/>
        <end position="420"/>
    </location>
</feature>
<evidence type="ECO:0000256" key="17">
    <source>
        <dbReference type="SAM" id="Phobius"/>
    </source>
</evidence>
<sequence length="810" mass="90850">MKKGALPKQFTIALFLFTFSPIAFSVDSLCYGQNISDGQKLTSSEGTFELGFFSRGSSAIRFVGIWFGVSTDVVIWVANRDQPLSSTFGTLIVDNNGSFALYDASEKITWQPTGIKNGSYATKLQLQDSGNLILKDLSSNTVIWQSFDYPTNTLLPGMRVGKNLKIGFETYLSSWKSGTDPSTGNYLYKMDTEGAPEIITWDRDQIKYRSGMWNGLYFSGQPSMVTYNDMFTFLFVWDQSEVSYRYEVKENNTLSRLVMNEDGVMQRLVWVETHQTWSEFWLAPQGECDNYAKCGPFSLCQPDGMTTCSCLRGFEPAAFTEWHMRNTSGGCQRKIPLGCTANSDGFYPLKGVKLPDSHNATVNANISAKECRVRCLMNCSCLAYSSSDITRRVSGCVMWNTALVDIKYLNGGLDILQVKVFKSELGASSKKQLMIIVKTISSVVSVLLLCFIGYLLWRKKRYSKQDSTKNSLAQNDSIKDAELPAFDMDTILQATDNFSITNIVGQGGFGIVYKGKLPCGQEIAVKRLSGNSSQGLNEFMNEVMLVVKLQHRNLVRLLGCCIQNNERMLIYEFLTNKSLDFFIFDAEKRTTLSWRTRLEIVIGIARGLLYLHHDSRFNIIHRDLKAANVLLDEYMNPKISDFGIARLFKGDQVVISTETVIGTRGYMSPEYITEGKFSVKSDVYSFGVLLLEIMSGKRNQGNQNLVTDAWKLWEEQSILKLLDKAADSTVFATELSRCVHVGLLCVQGSPDDRPSMSSVFMMLSSDNLVLPAPKKPFTWRSIGGFPPEHHLCESDIISVDQLTITGIEDR</sequence>
<dbReference type="SMART" id="SM00473">
    <property type="entry name" value="PAN_AP"/>
    <property type="match status" value="1"/>
</dbReference>
<dbReference type="OrthoDB" id="785331at2759"/>
<evidence type="ECO:0000256" key="2">
    <source>
        <dbReference type="ARBA" id="ARBA00022475"/>
    </source>
</evidence>
<dbReference type="PROSITE" id="PS00108">
    <property type="entry name" value="PROTEIN_KINASE_ST"/>
    <property type="match status" value="1"/>
</dbReference>
<keyword evidence="5 15" id="KW-0808">Transferase</keyword>
<dbReference type="FunFam" id="3.30.200.20:FF:000195">
    <property type="entry name" value="G-type lectin S-receptor-like serine/threonine-protein kinase"/>
    <property type="match status" value="1"/>
</dbReference>
<dbReference type="Gene3D" id="2.90.10.10">
    <property type="entry name" value="Bulb-type lectin domain"/>
    <property type="match status" value="1"/>
</dbReference>
<dbReference type="Pfam" id="PF07714">
    <property type="entry name" value="PK_Tyr_Ser-Thr"/>
    <property type="match status" value="1"/>
</dbReference>
<name>A0A9Q0D1T9_9POAL</name>
<dbReference type="CDD" id="cd14066">
    <property type="entry name" value="STKc_IRAK"/>
    <property type="match status" value="1"/>
</dbReference>
<evidence type="ECO:0000256" key="12">
    <source>
        <dbReference type="ARBA" id="ARBA00023180"/>
    </source>
</evidence>
<keyword evidence="17" id="KW-1133">Transmembrane helix</keyword>
<feature type="domain" description="Protein kinase" evidence="19">
    <location>
        <begin position="498"/>
        <end position="770"/>
    </location>
</feature>
<keyword evidence="6 18" id="KW-0732">Signal</keyword>
<dbReference type="Pfam" id="PF00954">
    <property type="entry name" value="S_locus_glycop"/>
    <property type="match status" value="1"/>
</dbReference>
<dbReference type="SMART" id="SM00108">
    <property type="entry name" value="B_lectin"/>
    <property type="match status" value="1"/>
</dbReference>
<dbReference type="PIRSF" id="PIRSF000641">
    <property type="entry name" value="SRK"/>
    <property type="match status" value="1"/>
</dbReference>
<evidence type="ECO:0000256" key="16">
    <source>
        <dbReference type="PROSITE-ProRule" id="PRU10141"/>
    </source>
</evidence>
<dbReference type="GO" id="GO:0005524">
    <property type="term" value="F:ATP binding"/>
    <property type="evidence" value="ECO:0007669"/>
    <property type="project" value="UniProtKB-UniRule"/>
</dbReference>
<keyword evidence="17" id="KW-0472">Membrane</keyword>
<dbReference type="GO" id="GO:0048544">
    <property type="term" value="P:recognition of pollen"/>
    <property type="evidence" value="ECO:0007669"/>
    <property type="project" value="InterPro"/>
</dbReference>
<evidence type="ECO:0000256" key="4">
    <source>
        <dbReference type="ARBA" id="ARBA00022536"/>
    </source>
</evidence>
<comment type="caution">
    <text evidence="22">The sequence shown here is derived from an EMBL/GenBank/DDBJ whole genome shotgun (WGS) entry which is preliminary data.</text>
</comment>
<evidence type="ECO:0000313" key="23">
    <source>
        <dbReference type="Proteomes" id="UP001151287"/>
    </source>
</evidence>
<evidence type="ECO:0000256" key="10">
    <source>
        <dbReference type="ARBA" id="ARBA00023157"/>
    </source>
</evidence>
<evidence type="ECO:0000259" key="19">
    <source>
        <dbReference type="PROSITE" id="PS50011"/>
    </source>
</evidence>
<evidence type="ECO:0000256" key="14">
    <source>
        <dbReference type="ARBA" id="ARBA00048679"/>
    </source>
</evidence>
<dbReference type="PROSITE" id="PS00107">
    <property type="entry name" value="PROTEIN_KINASE_ATP"/>
    <property type="match status" value="1"/>
</dbReference>
<dbReference type="InterPro" id="IPR036426">
    <property type="entry name" value="Bulb-type_lectin_dom_sf"/>
</dbReference>
<dbReference type="FunFam" id="2.90.10.10:FF:000005">
    <property type="entry name" value="G-type lectin S-receptor-like serine/threonine-protein kinase"/>
    <property type="match status" value="1"/>
</dbReference>
<evidence type="ECO:0000256" key="3">
    <source>
        <dbReference type="ARBA" id="ARBA00022527"/>
    </source>
</evidence>
<feature type="chain" id="PRO_5040434201" description="Receptor-like serine/threonine-protein kinase" evidence="18">
    <location>
        <begin position="26"/>
        <end position="810"/>
    </location>
</feature>
<evidence type="ECO:0000256" key="11">
    <source>
        <dbReference type="ARBA" id="ARBA00023170"/>
    </source>
</evidence>
<evidence type="ECO:0000256" key="5">
    <source>
        <dbReference type="ARBA" id="ARBA00022679"/>
    </source>
</evidence>
<accession>A0A9Q0D1T9</accession>
<evidence type="ECO:0000256" key="9">
    <source>
        <dbReference type="ARBA" id="ARBA00022840"/>
    </source>
</evidence>
<dbReference type="InterPro" id="IPR003609">
    <property type="entry name" value="Pan_app"/>
</dbReference>
<keyword evidence="12" id="KW-0325">Glycoprotein</keyword>
<dbReference type="InterPro" id="IPR011009">
    <property type="entry name" value="Kinase-like_dom_sf"/>
</dbReference>
<keyword evidence="23" id="KW-1185">Reference proteome</keyword>
<dbReference type="PANTHER" id="PTHR27002:SF526">
    <property type="entry name" value="OS07G0301500 PROTEIN"/>
    <property type="match status" value="1"/>
</dbReference>
<evidence type="ECO:0000256" key="8">
    <source>
        <dbReference type="ARBA" id="ARBA00022777"/>
    </source>
</evidence>
<dbReference type="Gene3D" id="3.30.200.20">
    <property type="entry name" value="Phosphorylase Kinase, domain 1"/>
    <property type="match status" value="1"/>
</dbReference>
<dbReference type="AlphaFoldDB" id="A0A9Q0D1T9"/>
<feature type="transmembrane region" description="Helical" evidence="17">
    <location>
        <begin position="433"/>
        <end position="457"/>
    </location>
</feature>
<evidence type="ECO:0000259" key="21">
    <source>
        <dbReference type="PROSITE" id="PS50948"/>
    </source>
</evidence>
<dbReference type="SMART" id="SM00220">
    <property type="entry name" value="S_TKc"/>
    <property type="match status" value="1"/>
</dbReference>
<keyword evidence="2" id="KW-1003">Cell membrane</keyword>
<dbReference type="Proteomes" id="UP001151287">
    <property type="component" value="Unassembled WGS sequence"/>
</dbReference>
<comment type="similarity">
    <text evidence="15">Belongs to the protein kinase superfamily. Ser/Thr protein kinase family.</text>
</comment>
<dbReference type="GO" id="GO:0051707">
    <property type="term" value="P:response to other organism"/>
    <property type="evidence" value="ECO:0007669"/>
    <property type="project" value="UniProtKB-ARBA"/>
</dbReference>
<keyword evidence="3 15" id="KW-0723">Serine/threonine-protein kinase</keyword>
<dbReference type="InterPro" id="IPR024171">
    <property type="entry name" value="SRK-like_kinase"/>
</dbReference>
<comment type="catalytic activity">
    <reaction evidence="13 15">
        <text>L-threonyl-[protein] + ATP = O-phospho-L-threonyl-[protein] + ADP + H(+)</text>
        <dbReference type="Rhea" id="RHEA:46608"/>
        <dbReference type="Rhea" id="RHEA-COMP:11060"/>
        <dbReference type="Rhea" id="RHEA-COMP:11605"/>
        <dbReference type="ChEBI" id="CHEBI:15378"/>
        <dbReference type="ChEBI" id="CHEBI:30013"/>
        <dbReference type="ChEBI" id="CHEBI:30616"/>
        <dbReference type="ChEBI" id="CHEBI:61977"/>
        <dbReference type="ChEBI" id="CHEBI:456216"/>
        <dbReference type="EC" id="2.7.11.1"/>
    </reaction>
</comment>
<dbReference type="InterPro" id="IPR001245">
    <property type="entry name" value="Ser-Thr/Tyr_kinase_cat_dom"/>
</dbReference>
<dbReference type="FunFam" id="1.10.510.10:FF:000060">
    <property type="entry name" value="G-type lectin S-receptor-like serine/threonine-protein kinase"/>
    <property type="match status" value="1"/>
</dbReference>
<evidence type="ECO:0000259" key="20">
    <source>
        <dbReference type="PROSITE" id="PS50927"/>
    </source>
</evidence>
<comment type="subcellular location">
    <subcellularLocation>
        <location evidence="1">Cell membrane</location>
        <topology evidence="1">Single-pass type I membrane protein</topology>
    </subcellularLocation>
</comment>
<dbReference type="PROSITE" id="PS50927">
    <property type="entry name" value="BULB_LECTIN"/>
    <property type="match status" value="1"/>
</dbReference>
<feature type="signal peptide" evidence="18">
    <location>
        <begin position="1"/>
        <end position="25"/>
    </location>
</feature>
<evidence type="ECO:0000256" key="15">
    <source>
        <dbReference type="PIRNR" id="PIRNR000641"/>
    </source>
</evidence>
<keyword evidence="9 15" id="KW-0067">ATP-binding</keyword>
<dbReference type="InterPro" id="IPR000719">
    <property type="entry name" value="Prot_kinase_dom"/>
</dbReference>
<keyword evidence="17" id="KW-0812">Transmembrane</keyword>
<dbReference type="SUPFAM" id="SSF51110">
    <property type="entry name" value="alpha-D-mannose-specific plant lectins"/>
    <property type="match status" value="1"/>
</dbReference>
<gene>
    <name evidence="22" type="ORF">LUZ63_003747</name>
</gene>
<dbReference type="Gene3D" id="1.10.510.10">
    <property type="entry name" value="Transferase(Phosphotransferase) domain 1"/>
    <property type="match status" value="1"/>
</dbReference>
<dbReference type="CDD" id="cd00028">
    <property type="entry name" value="B_lectin"/>
    <property type="match status" value="1"/>
</dbReference>
<dbReference type="EC" id="2.7.11.1" evidence="15"/>